<dbReference type="Proteomes" id="UP000564496">
    <property type="component" value="Unassembled WGS sequence"/>
</dbReference>
<sequence length="73" mass="7612">MKTIQLYVEGMRCPRCVREATARLRDLPGVATLTADRATGRINVTGDVSGAALLDALAGSSFTAEILSATTDA</sequence>
<dbReference type="Gene3D" id="3.30.70.100">
    <property type="match status" value="1"/>
</dbReference>
<protein>
    <submittedName>
        <fullName evidence="2">Copper chaperone CopZ</fullName>
    </submittedName>
</protein>
<dbReference type="InterPro" id="IPR036163">
    <property type="entry name" value="HMA_dom_sf"/>
</dbReference>
<evidence type="ECO:0000313" key="3">
    <source>
        <dbReference type="Proteomes" id="UP000564496"/>
    </source>
</evidence>
<reference evidence="2 3" key="1">
    <citation type="submission" date="2020-07" db="EMBL/GenBank/DDBJ databases">
        <title>Sequencing the genomes of 1000 actinobacteria strains.</title>
        <authorList>
            <person name="Klenk H.-P."/>
        </authorList>
    </citation>
    <scope>NUCLEOTIDE SEQUENCE [LARGE SCALE GENOMIC DNA]</scope>
    <source>
        <strain evidence="2 3">DSM 26487</strain>
    </source>
</reference>
<evidence type="ECO:0000259" key="1">
    <source>
        <dbReference type="PROSITE" id="PS50846"/>
    </source>
</evidence>
<dbReference type="CDD" id="cd00371">
    <property type="entry name" value="HMA"/>
    <property type="match status" value="1"/>
</dbReference>
<dbReference type="EMBL" id="JACBZR010000001">
    <property type="protein sequence ID" value="NYI80288.1"/>
    <property type="molecule type" value="Genomic_DNA"/>
</dbReference>
<accession>A0A7Z0DRF1</accession>
<dbReference type="PROSITE" id="PS50846">
    <property type="entry name" value="HMA_2"/>
    <property type="match status" value="1"/>
</dbReference>
<dbReference type="RefSeq" id="WP_179660493.1">
    <property type="nucleotide sequence ID" value="NZ_JACBZR010000001.1"/>
</dbReference>
<gene>
    <name evidence="2" type="ORF">BJ988_004936</name>
</gene>
<dbReference type="GO" id="GO:0046872">
    <property type="term" value="F:metal ion binding"/>
    <property type="evidence" value="ECO:0007669"/>
    <property type="project" value="InterPro"/>
</dbReference>
<keyword evidence="3" id="KW-1185">Reference proteome</keyword>
<comment type="caution">
    <text evidence="2">The sequence shown here is derived from an EMBL/GenBank/DDBJ whole genome shotgun (WGS) entry which is preliminary data.</text>
</comment>
<name>A0A7Z0DRF1_9ACTN</name>
<dbReference type="SUPFAM" id="SSF55008">
    <property type="entry name" value="HMA, heavy metal-associated domain"/>
    <property type="match status" value="1"/>
</dbReference>
<feature type="domain" description="HMA" evidence="1">
    <location>
        <begin position="2"/>
        <end position="65"/>
    </location>
</feature>
<organism evidence="2 3">
    <name type="scientific">Nocardioides panzhihuensis</name>
    <dbReference type="NCBI Taxonomy" id="860243"/>
    <lineage>
        <taxon>Bacteria</taxon>
        <taxon>Bacillati</taxon>
        <taxon>Actinomycetota</taxon>
        <taxon>Actinomycetes</taxon>
        <taxon>Propionibacteriales</taxon>
        <taxon>Nocardioidaceae</taxon>
        <taxon>Nocardioides</taxon>
    </lineage>
</organism>
<dbReference type="InterPro" id="IPR006121">
    <property type="entry name" value="HMA_dom"/>
</dbReference>
<dbReference type="AlphaFoldDB" id="A0A7Z0DRF1"/>
<dbReference type="Pfam" id="PF00403">
    <property type="entry name" value="HMA"/>
    <property type="match status" value="1"/>
</dbReference>
<evidence type="ECO:0000313" key="2">
    <source>
        <dbReference type="EMBL" id="NYI80288.1"/>
    </source>
</evidence>
<proteinExistence type="predicted"/>